<gene>
    <name evidence="1" type="ORF">LA5096_01827</name>
</gene>
<proteinExistence type="predicted"/>
<dbReference type="Proteomes" id="UP000049983">
    <property type="component" value="Unassembled WGS sequence"/>
</dbReference>
<evidence type="ECO:0000313" key="2">
    <source>
        <dbReference type="Proteomes" id="UP000049983"/>
    </source>
</evidence>
<accession>A0A0M7A0H3</accession>
<sequence length="359" mass="39487">MRTPFKTKGGVQNLLQNCMKVKAGDFVLIVCENPALGWYDTAAPGLIKTALEESGCRVSTILVGAPDDTLPADYEDQLAAHDTIVFLARIGDQDRFADKLPGKNVAMLYVRNQKSLKSAYAATNHDAMVAMKTSVDAVARTSDRVSIICPLGTRLEGRVEMEDVVDGEVSVKRFPLCVPQPVLTRSISGQVALKRWLTPTGSRSYSPASVRIDGVVMAHVDRGRIVGFEGDRHSVKTIEDHYFKVADQFDLDKDAIHSWHAGIHPACFYEGNIDDDPDRWSNNIFGNPRFLHFHTCGSSPPGEICWMVLDPTIAFDGKALWRDGCLQPQNFEQTAAVVKARPELSTLLAEHPLPVGLSQ</sequence>
<evidence type="ECO:0008006" key="3">
    <source>
        <dbReference type="Google" id="ProtNLM"/>
    </source>
</evidence>
<evidence type="ECO:0000313" key="1">
    <source>
        <dbReference type="EMBL" id="CTQ68485.1"/>
    </source>
</evidence>
<dbReference type="STRING" id="311410.LA5095_04848"/>
<dbReference type="AlphaFoldDB" id="A0A0M7A0H3"/>
<name>A0A0M7A0H3_9HYPH</name>
<keyword evidence="2" id="KW-1185">Reference proteome</keyword>
<dbReference type="EMBL" id="CXWC01000003">
    <property type="protein sequence ID" value="CTQ68485.1"/>
    <property type="molecule type" value="Genomic_DNA"/>
</dbReference>
<reference evidence="2" key="1">
    <citation type="submission" date="2015-07" db="EMBL/GenBank/DDBJ databases">
        <authorList>
            <person name="Rodrigo-Torres Lidia"/>
            <person name="Arahal R.David."/>
        </authorList>
    </citation>
    <scope>NUCLEOTIDE SEQUENCE [LARGE SCALE GENOMIC DNA]</scope>
    <source>
        <strain evidence="2">CECT 5096</strain>
    </source>
</reference>
<organism evidence="1 2">
    <name type="scientific">Roseibium album</name>
    <dbReference type="NCBI Taxonomy" id="311410"/>
    <lineage>
        <taxon>Bacteria</taxon>
        <taxon>Pseudomonadati</taxon>
        <taxon>Pseudomonadota</taxon>
        <taxon>Alphaproteobacteria</taxon>
        <taxon>Hyphomicrobiales</taxon>
        <taxon>Stappiaceae</taxon>
        <taxon>Roseibium</taxon>
    </lineage>
</organism>
<protein>
    <recommendedName>
        <fullName evidence="3">2,5-dihydroxypyridine 5,6-dioxygenase</fullName>
    </recommendedName>
</protein>